<sequence>MKKLLFFFLCFFTLETFAQKRSINNKLSTEHIFIPATKIAIIPSLGVVFYTTSKCTAMLHCKNATHFIIILKLCTYYLYTYSISRRLSVAF</sequence>
<protein>
    <submittedName>
        <fullName evidence="1">Uncharacterized protein</fullName>
    </submittedName>
</protein>
<name>A0A841EPJ1_9BACT</name>
<dbReference type="Proteomes" id="UP000524404">
    <property type="component" value="Unassembled WGS sequence"/>
</dbReference>
<organism evidence="1 2">
    <name type="scientific">Arcicella rosea</name>
    <dbReference type="NCBI Taxonomy" id="502909"/>
    <lineage>
        <taxon>Bacteria</taxon>
        <taxon>Pseudomonadati</taxon>
        <taxon>Bacteroidota</taxon>
        <taxon>Cytophagia</taxon>
        <taxon>Cytophagales</taxon>
        <taxon>Flectobacillaceae</taxon>
        <taxon>Arcicella</taxon>
    </lineage>
</organism>
<evidence type="ECO:0000313" key="2">
    <source>
        <dbReference type="Proteomes" id="UP000524404"/>
    </source>
</evidence>
<gene>
    <name evidence="1" type="ORF">HNP25_004381</name>
</gene>
<evidence type="ECO:0000313" key="1">
    <source>
        <dbReference type="EMBL" id="MBB6005702.1"/>
    </source>
</evidence>
<comment type="caution">
    <text evidence="1">The sequence shown here is derived from an EMBL/GenBank/DDBJ whole genome shotgun (WGS) entry which is preliminary data.</text>
</comment>
<proteinExistence type="predicted"/>
<dbReference type="EMBL" id="JACHKT010000058">
    <property type="protein sequence ID" value="MBB6005702.1"/>
    <property type="molecule type" value="Genomic_DNA"/>
</dbReference>
<keyword evidence="2" id="KW-1185">Reference proteome</keyword>
<dbReference type="AlphaFoldDB" id="A0A841EPJ1"/>
<accession>A0A841EPJ1</accession>
<reference evidence="1 2" key="1">
    <citation type="submission" date="2020-08" db="EMBL/GenBank/DDBJ databases">
        <title>Functional genomics of gut bacteria from endangered species of beetles.</title>
        <authorList>
            <person name="Carlos-Shanley C."/>
        </authorList>
    </citation>
    <scope>NUCLEOTIDE SEQUENCE [LARGE SCALE GENOMIC DNA]</scope>
    <source>
        <strain evidence="1 2">S00070</strain>
    </source>
</reference>